<evidence type="ECO:0000256" key="2">
    <source>
        <dbReference type="SAM" id="Phobius"/>
    </source>
</evidence>
<keyword evidence="2" id="KW-1133">Transmembrane helix</keyword>
<sequence>MLLGEQPGSGYRTPPALVRRADGQTVQLTRLLHLVLAAVDGTRGSAEIAEAVSTAYGRRVAADDVRVLLETKLRPLGLLRATDGSDPEVTKPNPLLALRFRWVVSDPAVTRRLTAPFAALFTPLVVAAVLVAFTLISGWVLLTKGLASATHQAFDQPLLLLVVFAITIFSAGFHEFGHASACRYGDATPGAMGMGLYLVWPAFYTDVSDSYHLGRAGRLRVDLGGLYFNAIVVLAMFGAWAWTRWDALLLILAAQLLQMVRQLAPMVRFDGYHILADLTGVPDLYSRIGPTLRSLLPGHWDNPRARELRPWARAVVTAWVLVIVPLLLVTLLLMVLALPRVLGTAWASLGKQSHALTIDWAGGDAAGVAVRMLALLAVALPVFGSLYILGRLVRRTTTSVWRATRGRPGRRAVAAVLAGTLVAGLAWAWWPDANRYRPVERFERGTILDVFPASSFGGPGLRDGQIANAPHTVWASTAAPPTRAHPQLALVLVPKPGAPGSPAGASPTWVFPFNHPGPPGRGDNQALAVNTTDGSTVYDVAFALVWADGDSVTNRNEAYAFASCSGCRTVAVAFQVVLVVGDANVAIPQNLSGAVNYSCARCVTYALAQQLVLTVPGDLSPAARQRLESLWQQIETFSSGIQGVPLDQIRERLLAFEDQIRTLVVDEASPGTSPGTAPPGATTPGATGTAPPGGGTATSTSTVGAGPGPVPPSQTGNADPTPTAGVGGPVPPTTAPGSAQPTTTSAPSTPSASPSSAEPSADVTP</sequence>
<evidence type="ECO:0000256" key="1">
    <source>
        <dbReference type="SAM" id="MobiDB-lite"/>
    </source>
</evidence>
<dbReference type="GO" id="GO:0006508">
    <property type="term" value="P:proteolysis"/>
    <property type="evidence" value="ECO:0007669"/>
    <property type="project" value="UniProtKB-KW"/>
</dbReference>
<reference evidence="3 4" key="1">
    <citation type="submission" date="2019-06" db="EMBL/GenBank/DDBJ databases">
        <title>Sequencing the genomes of 1000 actinobacteria strains.</title>
        <authorList>
            <person name="Klenk H.-P."/>
        </authorList>
    </citation>
    <scope>NUCLEOTIDE SEQUENCE [LARGE SCALE GENOMIC DNA]</scope>
    <source>
        <strain evidence="3 4">DSM 18082</strain>
    </source>
</reference>
<feature type="region of interest" description="Disordered" evidence="1">
    <location>
        <begin position="665"/>
        <end position="765"/>
    </location>
</feature>
<comment type="caution">
    <text evidence="3">The sequence shown here is derived from an EMBL/GenBank/DDBJ whole genome shotgun (WGS) entry which is preliminary data.</text>
</comment>
<keyword evidence="3" id="KW-0645">Protease</keyword>
<accession>A0A542ZGW7</accession>
<feature type="compositionally biased region" description="Low complexity" evidence="1">
    <location>
        <begin position="668"/>
        <end position="690"/>
    </location>
</feature>
<dbReference type="GO" id="GO:0008237">
    <property type="term" value="F:metallopeptidase activity"/>
    <property type="evidence" value="ECO:0007669"/>
    <property type="project" value="UniProtKB-KW"/>
</dbReference>
<dbReference type="RefSeq" id="WP_343966439.1">
    <property type="nucleotide sequence ID" value="NZ_BAAAKX010000004.1"/>
</dbReference>
<protein>
    <submittedName>
        <fullName evidence="3">Putative peptide zinc metalloprotease protein</fullName>
    </submittedName>
</protein>
<feature type="transmembrane region" description="Helical" evidence="2">
    <location>
        <begin position="223"/>
        <end position="241"/>
    </location>
</feature>
<evidence type="ECO:0000313" key="4">
    <source>
        <dbReference type="Proteomes" id="UP000319514"/>
    </source>
</evidence>
<keyword evidence="3" id="KW-0482">Metalloprotease</keyword>
<proteinExistence type="predicted"/>
<dbReference type="EMBL" id="VFOQ01000001">
    <property type="protein sequence ID" value="TQL59566.1"/>
    <property type="molecule type" value="Genomic_DNA"/>
</dbReference>
<gene>
    <name evidence="3" type="ORF">FB474_0922</name>
</gene>
<keyword evidence="2" id="KW-0812">Transmembrane</keyword>
<evidence type="ECO:0000313" key="3">
    <source>
        <dbReference type="EMBL" id="TQL59566.1"/>
    </source>
</evidence>
<organism evidence="3 4">
    <name type="scientific">Oryzihumus leptocrescens</name>
    <dbReference type="NCBI Taxonomy" id="297536"/>
    <lineage>
        <taxon>Bacteria</taxon>
        <taxon>Bacillati</taxon>
        <taxon>Actinomycetota</taxon>
        <taxon>Actinomycetes</taxon>
        <taxon>Micrococcales</taxon>
        <taxon>Intrasporangiaceae</taxon>
        <taxon>Oryzihumus</taxon>
    </lineage>
</organism>
<feature type="transmembrane region" description="Helical" evidence="2">
    <location>
        <begin position="411"/>
        <end position="430"/>
    </location>
</feature>
<feature type="compositionally biased region" description="Low complexity" evidence="1">
    <location>
        <begin position="735"/>
        <end position="765"/>
    </location>
</feature>
<feature type="transmembrane region" description="Helical" evidence="2">
    <location>
        <begin position="314"/>
        <end position="338"/>
    </location>
</feature>
<keyword evidence="3" id="KW-0378">Hydrolase</keyword>
<name>A0A542ZGW7_9MICO</name>
<keyword evidence="4" id="KW-1185">Reference proteome</keyword>
<dbReference type="AlphaFoldDB" id="A0A542ZGW7"/>
<keyword evidence="2" id="KW-0472">Membrane</keyword>
<feature type="transmembrane region" description="Helical" evidence="2">
    <location>
        <begin position="117"/>
        <end position="142"/>
    </location>
</feature>
<feature type="transmembrane region" description="Helical" evidence="2">
    <location>
        <begin position="154"/>
        <end position="173"/>
    </location>
</feature>
<dbReference type="Proteomes" id="UP000319514">
    <property type="component" value="Unassembled WGS sequence"/>
</dbReference>
<feature type="transmembrane region" description="Helical" evidence="2">
    <location>
        <begin position="368"/>
        <end position="390"/>
    </location>
</feature>